<evidence type="ECO:0000256" key="1">
    <source>
        <dbReference type="SAM" id="Phobius"/>
    </source>
</evidence>
<evidence type="ECO:0000313" key="2">
    <source>
        <dbReference type="EMBL" id="MPN06637.1"/>
    </source>
</evidence>
<keyword evidence="1" id="KW-0472">Membrane</keyword>
<proteinExistence type="predicted"/>
<keyword evidence="1" id="KW-1133">Transmembrane helix</keyword>
<sequence length="56" mass="5969">MMNWLSANWATLVVGLFVAAVIAAVILKLIRDKKNHKSSCGCSCSGCPGTNYCHKG</sequence>
<comment type="caution">
    <text evidence="2">The sequence shown here is derived from an EMBL/GenBank/DDBJ whole genome shotgun (WGS) entry which is preliminary data.</text>
</comment>
<accession>A0A645EXK4</accession>
<dbReference type="Pfam" id="PF12669">
    <property type="entry name" value="FeoB_associated"/>
    <property type="match status" value="1"/>
</dbReference>
<reference evidence="2" key="1">
    <citation type="submission" date="2019-08" db="EMBL/GenBank/DDBJ databases">
        <authorList>
            <person name="Kucharzyk K."/>
            <person name="Murdoch R.W."/>
            <person name="Higgins S."/>
            <person name="Loffler F."/>
        </authorList>
    </citation>
    <scope>NUCLEOTIDE SEQUENCE</scope>
</reference>
<keyword evidence="1" id="KW-0812">Transmembrane</keyword>
<protein>
    <recommendedName>
        <fullName evidence="3">FeoB-associated Cys-rich membrane protein</fullName>
    </recommendedName>
</protein>
<organism evidence="2">
    <name type="scientific">bioreactor metagenome</name>
    <dbReference type="NCBI Taxonomy" id="1076179"/>
    <lineage>
        <taxon>unclassified sequences</taxon>
        <taxon>metagenomes</taxon>
        <taxon>ecological metagenomes</taxon>
    </lineage>
</organism>
<dbReference type="EMBL" id="VSSQ01052563">
    <property type="protein sequence ID" value="MPN06637.1"/>
    <property type="molecule type" value="Genomic_DNA"/>
</dbReference>
<name>A0A645EXK4_9ZZZZ</name>
<evidence type="ECO:0008006" key="3">
    <source>
        <dbReference type="Google" id="ProtNLM"/>
    </source>
</evidence>
<dbReference type="AlphaFoldDB" id="A0A645EXK4"/>
<gene>
    <name evidence="2" type="ORF">SDC9_153893</name>
</gene>
<feature type="transmembrane region" description="Helical" evidence="1">
    <location>
        <begin position="6"/>
        <end position="27"/>
    </location>
</feature>